<feature type="non-terminal residue" evidence="1">
    <location>
        <position position="49"/>
    </location>
</feature>
<sequence>MSSNPSSEPPFTLPAVPTMNSFLPDAEDAKSVGLLCFCQTHGDGNTEDG</sequence>
<reference evidence="1 2" key="1">
    <citation type="journal article" date="2018" name="Front. Plant Sci.">
        <title>Red Clover (Trifolium pratense) and Zigzag Clover (T. medium) - A Picture of Genomic Similarities and Differences.</title>
        <authorList>
            <person name="Dluhosova J."/>
            <person name="Istvanek J."/>
            <person name="Nedelnik J."/>
            <person name="Repkova J."/>
        </authorList>
    </citation>
    <scope>NUCLEOTIDE SEQUENCE [LARGE SCALE GENOMIC DNA]</scope>
    <source>
        <strain evidence="2">cv. 10/8</strain>
        <tissue evidence="1">Leaf</tissue>
    </source>
</reference>
<proteinExistence type="predicted"/>
<evidence type="ECO:0000313" key="1">
    <source>
        <dbReference type="EMBL" id="MCI95605.1"/>
    </source>
</evidence>
<protein>
    <submittedName>
        <fullName evidence="1">Uncharacterized protein</fullName>
    </submittedName>
</protein>
<organism evidence="1 2">
    <name type="scientific">Trifolium medium</name>
    <dbReference type="NCBI Taxonomy" id="97028"/>
    <lineage>
        <taxon>Eukaryota</taxon>
        <taxon>Viridiplantae</taxon>
        <taxon>Streptophyta</taxon>
        <taxon>Embryophyta</taxon>
        <taxon>Tracheophyta</taxon>
        <taxon>Spermatophyta</taxon>
        <taxon>Magnoliopsida</taxon>
        <taxon>eudicotyledons</taxon>
        <taxon>Gunneridae</taxon>
        <taxon>Pentapetalae</taxon>
        <taxon>rosids</taxon>
        <taxon>fabids</taxon>
        <taxon>Fabales</taxon>
        <taxon>Fabaceae</taxon>
        <taxon>Papilionoideae</taxon>
        <taxon>50 kb inversion clade</taxon>
        <taxon>NPAAA clade</taxon>
        <taxon>Hologalegina</taxon>
        <taxon>IRL clade</taxon>
        <taxon>Trifolieae</taxon>
        <taxon>Trifolium</taxon>
    </lineage>
</organism>
<dbReference type="EMBL" id="LXQA011391692">
    <property type="protein sequence ID" value="MCI95605.1"/>
    <property type="molecule type" value="Genomic_DNA"/>
</dbReference>
<dbReference type="AlphaFoldDB" id="A0A392W9S4"/>
<keyword evidence="2" id="KW-1185">Reference proteome</keyword>
<accession>A0A392W9S4</accession>
<name>A0A392W9S4_9FABA</name>
<dbReference type="Proteomes" id="UP000265520">
    <property type="component" value="Unassembled WGS sequence"/>
</dbReference>
<comment type="caution">
    <text evidence="1">The sequence shown here is derived from an EMBL/GenBank/DDBJ whole genome shotgun (WGS) entry which is preliminary data.</text>
</comment>
<evidence type="ECO:0000313" key="2">
    <source>
        <dbReference type="Proteomes" id="UP000265520"/>
    </source>
</evidence>